<dbReference type="CDD" id="cd06147">
    <property type="entry name" value="Rrp6p_like_exo"/>
    <property type="match status" value="1"/>
</dbReference>
<feature type="domain" description="HRDC" evidence="10">
    <location>
        <begin position="479"/>
        <end position="560"/>
    </location>
</feature>
<feature type="region of interest" description="Disordered" evidence="9">
    <location>
        <begin position="568"/>
        <end position="624"/>
    </location>
</feature>
<dbReference type="GO" id="GO:0000175">
    <property type="term" value="F:3'-5'-RNA exonuclease activity"/>
    <property type="evidence" value="ECO:0007669"/>
    <property type="project" value="InterPro"/>
</dbReference>
<dbReference type="GO" id="GO:0000176">
    <property type="term" value="C:nuclear exosome (RNase complex)"/>
    <property type="evidence" value="ECO:0007669"/>
    <property type="project" value="InterPro"/>
</dbReference>
<dbReference type="Pfam" id="PF00570">
    <property type="entry name" value="HRDC"/>
    <property type="match status" value="1"/>
</dbReference>
<dbReference type="FunFam" id="1.10.150.80:FF:000001">
    <property type="entry name" value="Putative exosome component 10"/>
    <property type="match status" value="1"/>
</dbReference>
<keyword evidence="6" id="KW-0269">Exonuclease</keyword>
<evidence type="ECO:0000256" key="1">
    <source>
        <dbReference type="ARBA" id="ARBA00004123"/>
    </source>
</evidence>
<dbReference type="GO" id="GO:0071044">
    <property type="term" value="P:histone mRNA catabolic process"/>
    <property type="evidence" value="ECO:0007669"/>
    <property type="project" value="TreeGrafter"/>
</dbReference>
<comment type="similarity">
    <text evidence="8">Belongs to the exosome component 10/RRP6 family.</text>
</comment>
<dbReference type="InterPro" id="IPR044876">
    <property type="entry name" value="HRDC_dom_sf"/>
</dbReference>
<dbReference type="AlphaFoldDB" id="A0AAD5S6N8"/>
<protein>
    <submittedName>
        <fullName evidence="11">Exosome component 10</fullName>
    </submittedName>
</protein>
<dbReference type="Proteomes" id="UP001212841">
    <property type="component" value="Unassembled WGS sequence"/>
</dbReference>
<dbReference type="SUPFAM" id="SSF47819">
    <property type="entry name" value="HRDC-like"/>
    <property type="match status" value="1"/>
</dbReference>
<dbReference type="InterPro" id="IPR002121">
    <property type="entry name" value="HRDC_dom"/>
</dbReference>
<dbReference type="GO" id="GO:0005730">
    <property type="term" value="C:nucleolus"/>
    <property type="evidence" value="ECO:0007669"/>
    <property type="project" value="TreeGrafter"/>
</dbReference>
<dbReference type="Pfam" id="PF08066">
    <property type="entry name" value="PMC2NT"/>
    <property type="match status" value="1"/>
</dbReference>
<dbReference type="GO" id="GO:0071037">
    <property type="term" value="P:nuclear polyadenylation-dependent snRNA catabolic process"/>
    <property type="evidence" value="ECO:0007669"/>
    <property type="project" value="TreeGrafter"/>
</dbReference>
<dbReference type="EMBL" id="JADGJD010000907">
    <property type="protein sequence ID" value="KAJ3047737.1"/>
    <property type="molecule type" value="Genomic_DNA"/>
</dbReference>
<keyword evidence="12" id="KW-1185">Reference proteome</keyword>
<dbReference type="InterPro" id="IPR002562">
    <property type="entry name" value="3'-5'_exonuclease_dom"/>
</dbReference>
<dbReference type="GO" id="GO:0071040">
    <property type="term" value="P:nuclear polyadenylation-dependent antisense transcript catabolic process"/>
    <property type="evidence" value="ECO:0007669"/>
    <property type="project" value="TreeGrafter"/>
</dbReference>
<dbReference type="GO" id="GO:0071038">
    <property type="term" value="P:TRAMP-dependent tRNA surveillance pathway"/>
    <property type="evidence" value="ECO:0007669"/>
    <property type="project" value="TreeGrafter"/>
</dbReference>
<dbReference type="InterPro" id="IPR036397">
    <property type="entry name" value="RNaseH_sf"/>
</dbReference>
<dbReference type="SUPFAM" id="SSF53098">
    <property type="entry name" value="Ribonuclease H-like"/>
    <property type="match status" value="1"/>
</dbReference>
<dbReference type="InterPro" id="IPR012337">
    <property type="entry name" value="RNaseH-like_sf"/>
</dbReference>
<dbReference type="PANTHER" id="PTHR12124">
    <property type="entry name" value="POLYMYOSITIS/SCLERODERMA AUTOANTIGEN-RELATED"/>
    <property type="match status" value="1"/>
</dbReference>
<evidence type="ECO:0000313" key="11">
    <source>
        <dbReference type="EMBL" id="KAJ3047737.1"/>
    </source>
</evidence>
<accession>A0AAD5S6N8</accession>
<evidence type="ECO:0000256" key="8">
    <source>
        <dbReference type="ARBA" id="ARBA00043957"/>
    </source>
</evidence>
<dbReference type="InterPro" id="IPR012588">
    <property type="entry name" value="Exosome-assoc_fac_Rrp6_N"/>
</dbReference>
<dbReference type="PANTHER" id="PTHR12124:SF47">
    <property type="entry name" value="EXOSOME COMPONENT 10"/>
    <property type="match status" value="1"/>
</dbReference>
<dbReference type="SMART" id="SM00341">
    <property type="entry name" value="HRDC"/>
    <property type="match status" value="1"/>
</dbReference>
<proteinExistence type="inferred from homology"/>
<dbReference type="SMART" id="SM00474">
    <property type="entry name" value="35EXOc"/>
    <property type="match status" value="1"/>
</dbReference>
<sequence length="624" mass="71573">MSSSEQPPELSQETFPPFADALQKSLIDLTKTTAFLKPADLAFYRASSTEFDSRLQAVSDELLSLYNQLLLHASAEASVGDDRIVRYEDVDDVTDRYDYAVDVVDNLLEKADVCLDEFNGGNRRHAKTKVPEQTAPVALQIQQNGREVKYLQAQNIIRPQLRFDDKIDNSNRPFVRKITYKPNALRPLDYGLPGSDDISPEMEQHVKSLGITDANSSLYSLPHPYDFEIHNINYPPHLFQQRPEQLYASMDKTPYTYVDTEEQLKTMAALLDGVQEIAVDLEHHDYRSYQGFTCLMQISTRNEDFVIDTLALRSHMHVLNSSFTNPNIVKVFHGAESDIVWLQKDFGLYIVDLFDTYHASHTLELPQHSLAYLLKNYCNVDADKQYQRADWRIRPLPTELITYARSDTHYLLYIYDRMRNDILTISNPETHNLLRSTLDKSQQTALKKYEKDVYDPEGGMGPMGWRTTFRRRRGGATWTNEQFSVFRALHAWRDHIAREEDESPRYVIPDHQLFALVERLPGDSFGVLEVCSNPTPALVRMYSNEIAALIDGTRVEIRESAAKGREALEKLEEEQREREREWEERKRKGPVHTRFGGEGDEEGGDMEIDDEVGGGVKEFTGAAG</sequence>
<evidence type="ECO:0000256" key="4">
    <source>
        <dbReference type="ARBA" id="ARBA00022801"/>
    </source>
</evidence>
<comment type="subcellular location">
    <subcellularLocation>
        <location evidence="1">Nucleus</location>
    </subcellularLocation>
</comment>
<reference evidence="11" key="1">
    <citation type="submission" date="2020-05" db="EMBL/GenBank/DDBJ databases">
        <title>Phylogenomic resolution of chytrid fungi.</title>
        <authorList>
            <person name="Stajich J.E."/>
            <person name="Amses K."/>
            <person name="Simmons R."/>
            <person name="Seto K."/>
            <person name="Myers J."/>
            <person name="Bonds A."/>
            <person name="Quandt C.A."/>
            <person name="Barry K."/>
            <person name="Liu P."/>
            <person name="Grigoriev I."/>
            <person name="Longcore J.E."/>
            <person name="James T.Y."/>
        </authorList>
    </citation>
    <scope>NUCLEOTIDE SEQUENCE</scope>
    <source>
        <strain evidence="11">JEL0318</strain>
    </source>
</reference>
<evidence type="ECO:0000313" key="12">
    <source>
        <dbReference type="Proteomes" id="UP001212841"/>
    </source>
</evidence>
<dbReference type="Pfam" id="PF01612">
    <property type="entry name" value="DNA_pol_A_exo1"/>
    <property type="match status" value="1"/>
</dbReference>
<evidence type="ECO:0000256" key="5">
    <source>
        <dbReference type="ARBA" id="ARBA00022835"/>
    </source>
</evidence>
<evidence type="ECO:0000256" key="9">
    <source>
        <dbReference type="SAM" id="MobiDB-lite"/>
    </source>
</evidence>
<feature type="compositionally biased region" description="Basic and acidic residues" evidence="9">
    <location>
        <begin position="568"/>
        <end position="586"/>
    </location>
</feature>
<feature type="non-terminal residue" evidence="11">
    <location>
        <position position="1"/>
    </location>
</feature>
<evidence type="ECO:0000259" key="10">
    <source>
        <dbReference type="PROSITE" id="PS50967"/>
    </source>
</evidence>
<evidence type="ECO:0000256" key="3">
    <source>
        <dbReference type="ARBA" id="ARBA00022722"/>
    </source>
</evidence>
<gene>
    <name evidence="11" type="primary">EXOSC10</name>
    <name evidence="11" type="ORF">HK097_011249</name>
</gene>
<feature type="compositionally biased region" description="Acidic residues" evidence="9">
    <location>
        <begin position="598"/>
        <end position="612"/>
    </location>
</feature>
<keyword evidence="2" id="KW-0698">rRNA processing</keyword>
<dbReference type="Gene3D" id="3.30.420.10">
    <property type="entry name" value="Ribonuclease H-like superfamily/Ribonuclease H"/>
    <property type="match status" value="1"/>
</dbReference>
<dbReference type="InterPro" id="IPR010997">
    <property type="entry name" value="HRDC-like_sf"/>
</dbReference>
<dbReference type="GO" id="GO:0071051">
    <property type="term" value="P:poly(A)-dependent snoRNA 3'-end processing"/>
    <property type="evidence" value="ECO:0007669"/>
    <property type="project" value="TreeGrafter"/>
</dbReference>
<dbReference type="InterPro" id="IPR045092">
    <property type="entry name" value="Rrp6-like"/>
</dbReference>
<organism evidence="11 12">
    <name type="scientific">Rhizophlyctis rosea</name>
    <dbReference type="NCBI Taxonomy" id="64517"/>
    <lineage>
        <taxon>Eukaryota</taxon>
        <taxon>Fungi</taxon>
        <taxon>Fungi incertae sedis</taxon>
        <taxon>Chytridiomycota</taxon>
        <taxon>Chytridiomycota incertae sedis</taxon>
        <taxon>Chytridiomycetes</taxon>
        <taxon>Rhizophlyctidales</taxon>
        <taxon>Rhizophlyctidaceae</taxon>
        <taxon>Rhizophlyctis</taxon>
    </lineage>
</organism>
<dbReference type="PROSITE" id="PS50967">
    <property type="entry name" value="HRDC"/>
    <property type="match status" value="1"/>
</dbReference>
<evidence type="ECO:0000256" key="7">
    <source>
        <dbReference type="ARBA" id="ARBA00023242"/>
    </source>
</evidence>
<evidence type="ECO:0000256" key="6">
    <source>
        <dbReference type="ARBA" id="ARBA00022839"/>
    </source>
</evidence>
<keyword evidence="4" id="KW-0378">Hydrolase</keyword>
<dbReference type="GO" id="GO:0000467">
    <property type="term" value="P:exonucleolytic trimming to generate mature 3'-end of 5.8S rRNA from tricistronic rRNA transcript (SSU-rRNA, 5.8S rRNA, LSU-rRNA)"/>
    <property type="evidence" value="ECO:0007669"/>
    <property type="project" value="InterPro"/>
</dbReference>
<keyword evidence="5" id="KW-0271">Exosome</keyword>
<comment type="caution">
    <text evidence="11">The sequence shown here is derived from an EMBL/GenBank/DDBJ whole genome shotgun (WGS) entry which is preliminary data.</text>
</comment>
<dbReference type="Gene3D" id="1.10.150.80">
    <property type="entry name" value="HRDC domain"/>
    <property type="match status" value="1"/>
</dbReference>
<dbReference type="FunFam" id="3.30.420.10:FF:000059">
    <property type="entry name" value="Exosome complex exonuclease Rrp6"/>
    <property type="match status" value="1"/>
</dbReference>
<keyword evidence="7" id="KW-0539">Nucleus</keyword>
<dbReference type="InterPro" id="IPR049559">
    <property type="entry name" value="Rrp6p-like_exo"/>
</dbReference>
<dbReference type="GO" id="GO:0071039">
    <property type="term" value="P:nuclear polyadenylation-dependent CUT catabolic process"/>
    <property type="evidence" value="ECO:0007669"/>
    <property type="project" value="TreeGrafter"/>
</dbReference>
<name>A0AAD5S6N8_9FUNG</name>
<keyword evidence="3" id="KW-0540">Nuclease</keyword>
<dbReference type="GO" id="GO:0071036">
    <property type="term" value="P:nuclear polyadenylation-dependent snoRNA catabolic process"/>
    <property type="evidence" value="ECO:0007669"/>
    <property type="project" value="TreeGrafter"/>
</dbReference>
<dbReference type="GO" id="GO:0003727">
    <property type="term" value="F:single-stranded RNA binding"/>
    <property type="evidence" value="ECO:0007669"/>
    <property type="project" value="TreeGrafter"/>
</dbReference>
<evidence type="ECO:0000256" key="2">
    <source>
        <dbReference type="ARBA" id="ARBA00022552"/>
    </source>
</evidence>
<dbReference type="GO" id="GO:0000166">
    <property type="term" value="F:nucleotide binding"/>
    <property type="evidence" value="ECO:0007669"/>
    <property type="project" value="InterPro"/>
</dbReference>
<dbReference type="GO" id="GO:0071035">
    <property type="term" value="P:nuclear polyadenylation-dependent rRNA catabolic process"/>
    <property type="evidence" value="ECO:0007669"/>
    <property type="project" value="TreeGrafter"/>
</dbReference>